<protein>
    <submittedName>
        <fullName evidence="2">Uncharacterized protein</fullName>
    </submittedName>
</protein>
<gene>
    <name evidence="2" type="ORF">G1C97_0458</name>
</gene>
<reference evidence="2 3" key="1">
    <citation type="submission" date="2020-02" db="EMBL/GenBank/DDBJ databases">
        <title>Characterization of phylogenetic diversity of novel bifidobacterial species isolated in Czech ZOOs.</title>
        <authorList>
            <person name="Lugli G.A."/>
            <person name="Vera N.B."/>
            <person name="Ventura M."/>
        </authorList>
    </citation>
    <scope>NUCLEOTIDE SEQUENCE [LARGE SCALE GENOMIC DNA]</scope>
    <source>
        <strain evidence="2 3">DSM 109959</strain>
    </source>
</reference>
<dbReference type="Proteomes" id="UP000543419">
    <property type="component" value="Unassembled WGS sequence"/>
</dbReference>
<feature type="region of interest" description="Disordered" evidence="1">
    <location>
        <begin position="570"/>
        <end position="633"/>
    </location>
</feature>
<evidence type="ECO:0000256" key="1">
    <source>
        <dbReference type="SAM" id="MobiDB-lite"/>
    </source>
</evidence>
<feature type="region of interest" description="Disordered" evidence="1">
    <location>
        <begin position="401"/>
        <end position="442"/>
    </location>
</feature>
<name>A0A7Y0EWA8_9BIFI</name>
<feature type="compositionally biased region" description="Polar residues" evidence="1">
    <location>
        <begin position="591"/>
        <end position="602"/>
    </location>
</feature>
<comment type="caution">
    <text evidence="2">The sequence shown here is derived from an EMBL/GenBank/DDBJ whole genome shotgun (WGS) entry which is preliminary data.</text>
</comment>
<evidence type="ECO:0000313" key="2">
    <source>
        <dbReference type="EMBL" id="NMM97509.1"/>
    </source>
</evidence>
<feature type="region of interest" description="Disordered" evidence="1">
    <location>
        <begin position="460"/>
        <end position="497"/>
    </location>
</feature>
<feature type="compositionally biased region" description="Basic residues" evidence="1">
    <location>
        <begin position="401"/>
        <end position="411"/>
    </location>
</feature>
<dbReference type="EMBL" id="JAAIIG010000002">
    <property type="protein sequence ID" value="NMM97509.1"/>
    <property type="molecule type" value="Genomic_DNA"/>
</dbReference>
<proteinExistence type="predicted"/>
<dbReference type="AlphaFoldDB" id="A0A7Y0EWA8"/>
<dbReference type="RefSeq" id="WP_169240353.1">
    <property type="nucleotide sequence ID" value="NZ_JAAIIG010000002.1"/>
</dbReference>
<organism evidence="2 3">
    <name type="scientific">Bifidobacterium olomucense</name>
    <dbReference type="NCBI Taxonomy" id="2675324"/>
    <lineage>
        <taxon>Bacteria</taxon>
        <taxon>Bacillati</taxon>
        <taxon>Actinomycetota</taxon>
        <taxon>Actinomycetes</taxon>
        <taxon>Bifidobacteriales</taxon>
        <taxon>Bifidobacteriaceae</taxon>
        <taxon>Bifidobacterium</taxon>
    </lineage>
</organism>
<feature type="compositionally biased region" description="Polar residues" evidence="1">
    <location>
        <begin position="477"/>
        <end position="489"/>
    </location>
</feature>
<keyword evidence="3" id="KW-1185">Reference proteome</keyword>
<feature type="compositionally biased region" description="Low complexity" evidence="1">
    <location>
        <begin position="570"/>
        <end position="582"/>
    </location>
</feature>
<evidence type="ECO:0000313" key="3">
    <source>
        <dbReference type="Proteomes" id="UP000543419"/>
    </source>
</evidence>
<sequence length="633" mass="70666">MVANYLTPMDRGMLDAVNRFQSVSTRSAVRLAGGTSMANNGRYGQRLRSLGKRGLVTLNGAGDGALGSAFFWGPTSKTSRAIDSPLQYSKVDVRAHTVMLSSIAGQLMQCALAYDEDVLKVGSPNNDYLHLDKQSCFAVDEWERLREEILNGDADLIAEHEYRPVWGKVMKLIEQTANDEVKRNQYTTPERELFTARERLISGYLKRCAEQPISEPSGAYEAWSSIPEERSYNDYWRWVLMNKDYWFDTRAHRFLDWHGYEQAVGMNPDIERELIRLADHCVDMVIARPGGSIAIELERTAKDVRAYERTMLGFCTPQAEVTYSACIWIVTTSTTRAKLEEARSKVQEWLANWSGGGAPFFVPQVILDAHLKDGKSYATGADVVIGSLMNRGAVNANRRRRIAQNRKRSASIRRSLSAKKQAQRDAETAQRYTPRRPGGAPIRVEEYEENRRIEAEKTARVTGNTNTSHARPVRPTGTETQRSAGNRPTPTMPVDVQVRDDSPVDALDAMDGNIFNTPQPQQTARPVEPVEGERRFRRIVRQPQGTARRREAQPVNDGIPVAFHTMQRSTTNTNRNNAVPVAPARPVPTPDTNTNVNAQTGAANGEANGSGFNYVRAAQEAEHLPAPGESFLD</sequence>
<accession>A0A7Y0EWA8</accession>